<keyword evidence="5" id="KW-0808">Transferase</keyword>
<keyword evidence="8" id="KW-0418">Kinase</keyword>
<evidence type="ECO:0000256" key="8">
    <source>
        <dbReference type="ARBA" id="ARBA00022777"/>
    </source>
</evidence>
<evidence type="ECO:0000313" key="16">
    <source>
        <dbReference type="Proteomes" id="UP001620626"/>
    </source>
</evidence>
<dbReference type="InterPro" id="IPR015813">
    <property type="entry name" value="Pyrv/PenolPyrv_kinase-like_dom"/>
</dbReference>
<dbReference type="GO" id="GO:0004743">
    <property type="term" value="F:pyruvate kinase activity"/>
    <property type="evidence" value="ECO:0007669"/>
    <property type="project" value="UniProtKB-EC"/>
</dbReference>
<name>A0ABD2IJY6_9BILA</name>
<comment type="pathway">
    <text evidence="2">Carbohydrate degradation; glycolysis; pyruvate from D-glyceraldehyde 3-phosphate: step 5/5.</text>
</comment>
<keyword evidence="11" id="KW-0324">Glycolysis</keyword>
<keyword evidence="6" id="KW-0479">Metal-binding</keyword>
<dbReference type="PANTHER" id="PTHR11817">
    <property type="entry name" value="PYRUVATE KINASE"/>
    <property type="match status" value="1"/>
</dbReference>
<dbReference type="Proteomes" id="UP001620626">
    <property type="component" value="Unassembled WGS sequence"/>
</dbReference>
<dbReference type="InterPro" id="IPR015793">
    <property type="entry name" value="Pyrv_Knase_brl"/>
</dbReference>
<dbReference type="SUPFAM" id="SSF52935">
    <property type="entry name" value="PK C-terminal domain-like"/>
    <property type="match status" value="1"/>
</dbReference>
<protein>
    <recommendedName>
        <fullName evidence="4">pyruvate kinase</fullName>
        <ecNumber evidence="4">2.7.1.40</ecNumber>
    </recommendedName>
</protein>
<reference evidence="15 16" key="1">
    <citation type="submission" date="2024-10" db="EMBL/GenBank/DDBJ databases">
        <authorList>
            <person name="Kim D."/>
        </authorList>
    </citation>
    <scope>NUCLEOTIDE SEQUENCE [LARGE SCALE GENOMIC DNA]</scope>
    <source>
        <strain evidence="15">BH-2024</strain>
    </source>
</reference>
<proteinExistence type="inferred from homology"/>
<dbReference type="GO" id="GO:0005524">
    <property type="term" value="F:ATP binding"/>
    <property type="evidence" value="ECO:0007669"/>
    <property type="project" value="UniProtKB-KW"/>
</dbReference>
<feature type="domain" description="Pyruvate kinase barrel" evidence="13">
    <location>
        <begin position="89"/>
        <end position="235"/>
    </location>
</feature>
<dbReference type="Pfam" id="PF02887">
    <property type="entry name" value="PK_C"/>
    <property type="match status" value="1"/>
</dbReference>
<evidence type="ECO:0000313" key="15">
    <source>
        <dbReference type="EMBL" id="KAL3079566.1"/>
    </source>
</evidence>
<dbReference type="EC" id="2.7.1.40" evidence="4"/>
<dbReference type="Gene3D" id="3.40.1380.20">
    <property type="entry name" value="Pyruvate kinase, C-terminal domain"/>
    <property type="match status" value="1"/>
</dbReference>
<dbReference type="InterPro" id="IPR015795">
    <property type="entry name" value="Pyrv_Knase_C"/>
</dbReference>
<evidence type="ECO:0000256" key="5">
    <source>
        <dbReference type="ARBA" id="ARBA00022679"/>
    </source>
</evidence>
<organism evidence="15 16">
    <name type="scientific">Heterodera trifolii</name>
    <dbReference type="NCBI Taxonomy" id="157864"/>
    <lineage>
        <taxon>Eukaryota</taxon>
        <taxon>Metazoa</taxon>
        <taxon>Ecdysozoa</taxon>
        <taxon>Nematoda</taxon>
        <taxon>Chromadorea</taxon>
        <taxon>Rhabditida</taxon>
        <taxon>Tylenchina</taxon>
        <taxon>Tylenchomorpha</taxon>
        <taxon>Tylenchoidea</taxon>
        <taxon>Heteroderidae</taxon>
        <taxon>Heteroderinae</taxon>
        <taxon>Heterodera</taxon>
    </lineage>
</organism>
<evidence type="ECO:0000256" key="3">
    <source>
        <dbReference type="ARBA" id="ARBA00008663"/>
    </source>
</evidence>
<comment type="caution">
    <text evidence="15">The sequence shown here is derived from an EMBL/GenBank/DDBJ whole genome shotgun (WGS) entry which is preliminary data.</text>
</comment>
<comment type="similarity">
    <text evidence="3">Belongs to the pyruvate kinase family.</text>
</comment>
<evidence type="ECO:0000256" key="4">
    <source>
        <dbReference type="ARBA" id="ARBA00012142"/>
    </source>
</evidence>
<evidence type="ECO:0000256" key="7">
    <source>
        <dbReference type="ARBA" id="ARBA00022741"/>
    </source>
</evidence>
<evidence type="ECO:0000259" key="14">
    <source>
        <dbReference type="Pfam" id="PF02887"/>
    </source>
</evidence>
<dbReference type="GO" id="GO:0046872">
    <property type="term" value="F:metal ion binding"/>
    <property type="evidence" value="ECO:0007669"/>
    <property type="project" value="UniProtKB-KW"/>
</dbReference>
<dbReference type="Pfam" id="PF00224">
    <property type="entry name" value="PK"/>
    <property type="match status" value="1"/>
</dbReference>
<dbReference type="EMBL" id="JBICBT010001180">
    <property type="protein sequence ID" value="KAL3079566.1"/>
    <property type="molecule type" value="Genomic_DNA"/>
</dbReference>
<evidence type="ECO:0000256" key="12">
    <source>
        <dbReference type="ARBA" id="ARBA00023317"/>
    </source>
</evidence>
<dbReference type="InterPro" id="IPR036918">
    <property type="entry name" value="Pyrv_Knase_C_sf"/>
</dbReference>
<evidence type="ECO:0000256" key="9">
    <source>
        <dbReference type="ARBA" id="ARBA00022840"/>
    </source>
</evidence>
<sequence length="389" mass="42633">MTHVRKTGIICSIGPVCRSVDMLVQMIEGGMDVARMNFSDGDHEYLAGTIKNVREAGKLTKRIVPIALEMKVPENGTVLLAKGGSAENLEANDAADSENFDFAVKHGVDFIFAFFIQNANGIKAIRQLLGEAGKDIKIIAKIDDQEGMDNLDEIITESDGLIVACEKSVDQQMLVSKCTIAGKPVITATQMLGSMSKTGHHTEGDYDVAKNAVLDGVDCVLLSEDLANSAYTVDALITMHDICQGNEPGFRHPNYFEELLLNEYTPVSIAFAAPSVAIQCRASAIILLTTTGKSALECYRRRMPIPVLAITRYEQVARQLKLCRGVFPVYYPHMERDPEWKEDVNKRISYGIEVGKERGFIHNGDFVVLITGWQAGAGSTNTSRLVKVE</sequence>
<feature type="domain" description="Pyruvate kinase C-terminal" evidence="14">
    <location>
        <begin position="268"/>
        <end position="385"/>
    </location>
</feature>
<keyword evidence="12" id="KW-0670">Pyruvate</keyword>
<evidence type="ECO:0000256" key="11">
    <source>
        <dbReference type="ARBA" id="ARBA00023152"/>
    </source>
</evidence>
<dbReference type="Gene3D" id="3.20.20.60">
    <property type="entry name" value="Phosphoenolpyruvate-binding domains"/>
    <property type="match status" value="1"/>
</dbReference>
<evidence type="ECO:0000256" key="1">
    <source>
        <dbReference type="ARBA" id="ARBA00001958"/>
    </source>
</evidence>
<evidence type="ECO:0000256" key="10">
    <source>
        <dbReference type="ARBA" id="ARBA00022842"/>
    </source>
</evidence>
<dbReference type="InterPro" id="IPR001697">
    <property type="entry name" value="Pyr_Knase"/>
</dbReference>
<keyword evidence="10" id="KW-0460">Magnesium</keyword>
<accession>A0ABD2IJY6</accession>
<dbReference type="SUPFAM" id="SSF51621">
    <property type="entry name" value="Phosphoenolpyruvate/pyruvate domain"/>
    <property type="match status" value="1"/>
</dbReference>
<comment type="cofactor">
    <cofactor evidence="1">
        <name>K(+)</name>
        <dbReference type="ChEBI" id="CHEBI:29103"/>
    </cofactor>
</comment>
<keyword evidence="16" id="KW-1185">Reference proteome</keyword>
<evidence type="ECO:0000259" key="13">
    <source>
        <dbReference type="Pfam" id="PF00224"/>
    </source>
</evidence>
<evidence type="ECO:0000256" key="6">
    <source>
        <dbReference type="ARBA" id="ARBA00022723"/>
    </source>
</evidence>
<keyword evidence="9" id="KW-0067">ATP-binding</keyword>
<evidence type="ECO:0000256" key="2">
    <source>
        <dbReference type="ARBA" id="ARBA00004997"/>
    </source>
</evidence>
<dbReference type="AlphaFoldDB" id="A0ABD2IJY6"/>
<dbReference type="InterPro" id="IPR040442">
    <property type="entry name" value="Pyrv_kinase-like_dom_sf"/>
</dbReference>
<dbReference type="GO" id="GO:0016301">
    <property type="term" value="F:kinase activity"/>
    <property type="evidence" value="ECO:0007669"/>
    <property type="project" value="UniProtKB-KW"/>
</dbReference>
<keyword evidence="7" id="KW-0547">Nucleotide-binding</keyword>
<gene>
    <name evidence="15" type="ORF">niasHT_037128</name>
</gene>